<gene>
    <name evidence="2" type="ORF">TorRG33x02_294000</name>
</gene>
<evidence type="ECO:0000259" key="1">
    <source>
        <dbReference type="PROSITE" id="PS51910"/>
    </source>
</evidence>
<dbReference type="GO" id="GO:0005576">
    <property type="term" value="C:extracellular region"/>
    <property type="evidence" value="ECO:0007669"/>
    <property type="project" value="TreeGrafter"/>
</dbReference>
<dbReference type="OrthoDB" id="76388at2759"/>
<reference evidence="3" key="1">
    <citation type="submission" date="2016-06" db="EMBL/GenBank/DDBJ databases">
        <title>Parallel loss of symbiosis genes in relatives of nitrogen-fixing non-legume Parasponia.</title>
        <authorList>
            <person name="Van Velzen R."/>
            <person name="Holmer R."/>
            <person name="Bu F."/>
            <person name="Rutten L."/>
            <person name="Van Zeijl A."/>
            <person name="Liu W."/>
            <person name="Santuari L."/>
            <person name="Cao Q."/>
            <person name="Sharma T."/>
            <person name="Shen D."/>
            <person name="Roswanjaya Y."/>
            <person name="Wardhani T."/>
            <person name="Kalhor M.S."/>
            <person name="Jansen J."/>
            <person name="Van den Hoogen J."/>
            <person name="Gungor B."/>
            <person name="Hartog M."/>
            <person name="Hontelez J."/>
            <person name="Verver J."/>
            <person name="Yang W.-C."/>
            <person name="Schijlen E."/>
            <person name="Repin R."/>
            <person name="Schilthuizen M."/>
            <person name="Schranz E."/>
            <person name="Heidstra R."/>
            <person name="Miyata K."/>
            <person name="Fedorova E."/>
            <person name="Kohlen W."/>
            <person name="Bisseling T."/>
            <person name="Smit S."/>
            <person name="Geurts R."/>
        </authorList>
    </citation>
    <scope>NUCLEOTIDE SEQUENCE [LARGE SCALE GENOMIC DNA]</scope>
    <source>
        <strain evidence="3">cv. RG33-2</strain>
    </source>
</reference>
<dbReference type="AlphaFoldDB" id="A0A2P5C8I4"/>
<proteinExistence type="predicted"/>
<dbReference type="PANTHER" id="PTHR11177:SF368">
    <property type="entry name" value="GH18 DOMAIN-CONTAINING PROTEIN"/>
    <property type="match status" value="1"/>
</dbReference>
<dbReference type="InParanoid" id="A0A2P5C8I4"/>
<dbReference type="GO" id="GO:0008061">
    <property type="term" value="F:chitin binding"/>
    <property type="evidence" value="ECO:0007669"/>
    <property type="project" value="InterPro"/>
</dbReference>
<dbReference type="SUPFAM" id="SSF51445">
    <property type="entry name" value="(Trans)glycosidases"/>
    <property type="match status" value="1"/>
</dbReference>
<dbReference type="InterPro" id="IPR017853">
    <property type="entry name" value="GH"/>
</dbReference>
<protein>
    <submittedName>
        <fullName evidence="2">1,4-alpha-glucan-branching enzyme</fullName>
    </submittedName>
</protein>
<dbReference type="PANTHER" id="PTHR11177">
    <property type="entry name" value="CHITINASE"/>
    <property type="match status" value="1"/>
</dbReference>
<dbReference type="GO" id="GO:0005975">
    <property type="term" value="P:carbohydrate metabolic process"/>
    <property type="evidence" value="ECO:0007669"/>
    <property type="project" value="InterPro"/>
</dbReference>
<dbReference type="SMART" id="SM00636">
    <property type="entry name" value="Glyco_18"/>
    <property type="match status" value="1"/>
</dbReference>
<dbReference type="InterPro" id="IPR011583">
    <property type="entry name" value="Chitinase_II/V-like_cat"/>
</dbReference>
<accession>A0A2P5C8I4</accession>
<dbReference type="Gene3D" id="3.10.50.10">
    <property type="match status" value="1"/>
</dbReference>
<dbReference type="STRING" id="63057.A0A2P5C8I4"/>
<dbReference type="Gene3D" id="3.20.20.80">
    <property type="entry name" value="Glycosidases"/>
    <property type="match status" value="1"/>
</dbReference>
<comment type="caution">
    <text evidence="2">The sequence shown here is derived from an EMBL/GenBank/DDBJ whole genome shotgun (WGS) entry which is preliminary data.</text>
</comment>
<keyword evidence="3" id="KW-1185">Reference proteome</keyword>
<dbReference type="InterPro" id="IPR029070">
    <property type="entry name" value="Chitinase_insertion_sf"/>
</dbReference>
<dbReference type="EMBL" id="JXTC01000398">
    <property type="protein sequence ID" value="PON57301.1"/>
    <property type="molecule type" value="Genomic_DNA"/>
</dbReference>
<sequence>MAGNTGIKGGYWLAQQATILPSERIPVSCFTHVFYAFVGVDPGTGALRIPQQDEEQIENFVDRIHRDNRKAILSIGGPKSSAFDPSIDITTMASERGKRTAFINSTIQASERFRFDGFDLAWEFPRTQDEMNSLGLLIEEWRQQIRSRQPALVLAATVRFSPVIPKAPQPIKYPAAAINANLDFINLILYNYTPVTCGPARFNVDPYSIGNSANGISSWTEAGVGVTKLAMGIPLFGNKWLLADIGDNGIGAPVAGYNGQVPYSQINGANNGTFDPVTRSQYVAEGTTWYGYEGAQSIADKISHAKQNNLVGGYFLYPLGYEDSGHTLSRAASDAWGRT</sequence>
<dbReference type="Pfam" id="PF00704">
    <property type="entry name" value="Glyco_hydro_18"/>
    <property type="match status" value="1"/>
</dbReference>
<evidence type="ECO:0000313" key="2">
    <source>
        <dbReference type="EMBL" id="PON57301.1"/>
    </source>
</evidence>
<dbReference type="InterPro" id="IPR001223">
    <property type="entry name" value="Glyco_hydro18_cat"/>
</dbReference>
<organism evidence="2 3">
    <name type="scientific">Trema orientale</name>
    <name type="common">Charcoal tree</name>
    <name type="synonym">Celtis orientalis</name>
    <dbReference type="NCBI Taxonomy" id="63057"/>
    <lineage>
        <taxon>Eukaryota</taxon>
        <taxon>Viridiplantae</taxon>
        <taxon>Streptophyta</taxon>
        <taxon>Embryophyta</taxon>
        <taxon>Tracheophyta</taxon>
        <taxon>Spermatophyta</taxon>
        <taxon>Magnoliopsida</taxon>
        <taxon>eudicotyledons</taxon>
        <taxon>Gunneridae</taxon>
        <taxon>Pentapetalae</taxon>
        <taxon>rosids</taxon>
        <taxon>fabids</taxon>
        <taxon>Rosales</taxon>
        <taxon>Cannabaceae</taxon>
        <taxon>Trema</taxon>
    </lineage>
</organism>
<dbReference type="Proteomes" id="UP000237000">
    <property type="component" value="Unassembled WGS sequence"/>
</dbReference>
<dbReference type="PROSITE" id="PS51910">
    <property type="entry name" value="GH18_2"/>
    <property type="match status" value="1"/>
</dbReference>
<feature type="domain" description="GH18" evidence="1">
    <location>
        <begin position="6"/>
        <end position="339"/>
    </location>
</feature>
<name>A0A2P5C8I4_TREOI</name>
<dbReference type="GO" id="GO:0004568">
    <property type="term" value="F:chitinase activity"/>
    <property type="evidence" value="ECO:0007669"/>
    <property type="project" value="TreeGrafter"/>
</dbReference>
<evidence type="ECO:0000313" key="3">
    <source>
        <dbReference type="Proteomes" id="UP000237000"/>
    </source>
</evidence>
<dbReference type="InterPro" id="IPR050314">
    <property type="entry name" value="Glycosyl_Hydrlase_18"/>
</dbReference>
<dbReference type="GO" id="GO:0006032">
    <property type="term" value="P:chitin catabolic process"/>
    <property type="evidence" value="ECO:0007669"/>
    <property type="project" value="TreeGrafter"/>
</dbReference>